<dbReference type="Pfam" id="PF00498">
    <property type="entry name" value="FHA"/>
    <property type="match status" value="1"/>
</dbReference>
<organism evidence="3 4">
    <name type="scientific">Parafrankia irregularis</name>
    <dbReference type="NCBI Taxonomy" id="795642"/>
    <lineage>
        <taxon>Bacteria</taxon>
        <taxon>Bacillati</taxon>
        <taxon>Actinomycetota</taxon>
        <taxon>Actinomycetes</taxon>
        <taxon>Frankiales</taxon>
        <taxon>Frankiaceae</taxon>
        <taxon>Parafrankia</taxon>
    </lineage>
</organism>
<evidence type="ECO:0000256" key="1">
    <source>
        <dbReference type="ARBA" id="ARBA00022553"/>
    </source>
</evidence>
<name>A0A0S4R1N7_9ACTN</name>
<protein>
    <recommendedName>
        <fullName evidence="2">FHA domain-containing protein</fullName>
    </recommendedName>
</protein>
<dbReference type="EMBL" id="FAOZ01000045">
    <property type="protein sequence ID" value="CUU60698.1"/>
    <property type="molecule type" value="Genomic_DNA"/>
</dbReference>
<dbReference type="PROSITE" id="PS50006">
    <property type="entry name" value="FHA_DOMAIN"/>
    <property type="match status" value="1"/>
</dbReference>
<accession>A0A0S4R1N7</accession>
<dbReference type="Proteomes" id="UP000198802">
    <property type="component" value="Unassembled WGS sequence"/>
</dbReference>
<evidence type="ECO:0000259" key="2">
    <source>
        <dbReference type="PROSITE" id="PS50006"/>
    </source>
</evidence>
<evidence type="ECO:0000313" key="4">
    <source>
        <dbReference type="Proteomes" id="UP000198802"/>
    </source>
</evidence>
<sequence>MPEHLTGNVLEADYLVDLSNVVRRPGPRGPGLHRLDQVIDALIDRDHDPDVVLYLVADRSLPHAGLPHADTRTLRDWEQAGLVELLGDADVRLLELAELTGLSVITRDRYRGHRTEFPWLQGNKDQFIEPFIERDEHEGHHGYQGPDGPESRLLLRDVDMGIVDDWNISRYAEHDVLKKQGVLTRFDVLERAWRCPHHACTLYDRDHGSFVLIPRIRAGEPTCELHGSRLLDEGPRPGAAAMKVLVDRRCVDRFVIPSGTEVVVGRAPVDGYSLDPWLANHERLKVSRRHFALSFADGNLTIRDVSTYGTHLQLAPGSPLTVLRGTERILGVGEKVRCTRRITLTRSGRRFPNELRTKRAQLTTEDHEATQ</sequence>
<keyword evidence="4" id="KW-1185">Reference proteome</keyword>
<dbReference type="RefSeq" id="WP_091285992.1">
    <property type="nucleotide sequence ID" value="NZ_FAOZ01000045.1"/>
</dbReference>
<reference evidence="4" key="1">
    <citation type="submission" date="2015-11" db="EMBL/GenBank/DDBJ databases">
        <authorList>
            <person name="Varghese N."/>
        </authorList>
    </citation>
    <scope>NUCLEOTIDE SEQUENCE [LARGE SCALE GENOMIC DNA]</scope>
    <source>
        <strain evidence="4">DSM 45899</strain>
    </source>
</reference>
<feature type="domain" description="FHA" evidence="2">
    <location>
        <begin position="262"/>
        <end position="313"/>
    </location>
</feature>
<dbReference type="SUPFAM" id="SSF49879">
    <property type="entry name" value="SMAD/FHA domain"/>
    <property type="match status" value="1"/>
</dbReference>
<dbReference type="InterPro" id="IPR008984">
    <property type="entry name" value="SMAD_FHA_dom_sf"/>
</dbReference>
<proteinExistence type="predicted"/>
<gene>
    <name evidence="3" type="ORF">Ga0074812_14519</name>
</gene>
<dbReference type="Gene3D" id="2.60.200.20">
    <property type="match status" value="1"/>
</dbReference>
<keyword evidence="1" id="KW-0597">Phosphoprotein</keyword>
<evidence type="ECO:0000313" key="3">
    <source>
        <dbReference type="EMBL" id="CUU60698.1"/>
    </source>
</evidence>
<dbReference type="InterPro" id="IPR000253">
    <property type="entry name" value="FHA_dom"/>
</dbReference>
<dbReference type="AlphaFoldDB" id="A0A0S4R1N7"/>